<keyword evidence="3" id="KW-1185">Reference proteome</keyword>
<evidence type="ECO:0000313" key="2">
    <source>
        <dbReference type="EMBL" id="GIH12767.1"/>
    </source>
</evidence>
<sequence>MVRRTALSLVNLAAAGALAGCGFVGASSVSDQKPNGFVLRGHVAVPVATGATPPSGTACESTLPDVAPNNEVKVVDPQGHQIAVGYLGDGVIGSDSSGTACDLPFEIRQVPGGVTSYGIVIAGHPAQTFSATSLRENQEAVISLRP</sequence>
<evidence type="ECO:0008006" key="4">
    <source>
        <dbReference type="Google" id="ProtNLM"/>
    </source>
</evidence>
<protein>
    <recommendedName>
        <fullName evidence="4">Lipoprotein</fullName>
    </recommendedName>
</protein>
<evidence type="ECO:0000313" key="3">
    <source>
        <dbReference type="Proteomes" id="UP000642748"/>
    </source>
</evidence>
<dbReference type="Proteomes" id="UP000642748">
    <property type="component" value="Unassembled WGS sequence"/>
</dbReference>
<evidence type="ECO:0000256" key="1">
    <source>
        <dbReference type="SAM" id="SignalP"/>
    </source>
</evidence>
<keyword evidence="1" id="KW-0732">Signal</keyword>
<organism evidence="2 3">
    <name type="scientific">Rugosimonospora africana</name>
    <dbReference type="NCBI Taxonomy" id="556532"/>
    <lineage>
        <taxon>Bacteria</taxon>
        <taxon>Bacillati</taxon>
        <taxon>Actinomycetota</taxon>
        <taxon>Actinomycetes</taxon>
        <taxon>Micromonosporales</taxon>
        <taxon>Micromonosporaceae</taxon>
        <taxon>Rugosimonospora</taxon>
    </lineage>
</organism>
<feature type="signal peptide" evidence="1">
    <location>
        <begin position="1"/>
        <end position="19"/>
    </location>
</feature>
<reference evidence="2" key="1">
    <citation type="submission" date="2021-01" db="EMBL/GenBank/DDBJ databases">
        <title>Whole genome shotgun sequence of Rugosimonospora africana NBRC 104875.</title>
        <authorList>
            <person name="Komaki H."/>
            <person name="Tamura T."/>
        </authorList>
    </citation>
    <scope>NUCLEOTIDE SEQUENCE</scope>
    <source>
        <strain evidence="2">NBRC 104875</strain>
    </source>
</reference>
<dbReference type="PROSITE" id="PS51257">
    <property type="entry name" value="PROKAR_LIPOPROTEIN"/>
    <property type="match status" value="1"/>
</dbReference>
<comment type="caution">
    <text evidence="2">The sequence shown here is derived from an EMBL/GenBank/DDBJ whole genome shotgun (WGS) entry which is preliminary data.</text>
</comment>
<gene>
    <name evidence="2" type="ORF">Raf01_09390</name>
</gene>
<accession>A0A8J3QML0</accession>
<dbReference type="EMBL" id="BONZ01000009">
    <property type="protein sequence ID" value="GIH12767.1"/>
    <property type="molecule type" value="Genomic_DNA"/>
</dbReference>
<name>A0A8J3QML0_9ACTN</name>
<dbReference type="AlphaFoldDB" id="A0A8J3QML0"/>
<dbReference type="RefSeq" id="WP_203916455.1">
    <property type="nucleotide sequence ID" value="NZ_BONZ01000009.1"/>
</dbReference>
<feature type="chain" id="PRO_5038537100" description="Lipoprotein" evidence="1">
    <location>
        <begin position="20"/>
        <end position="146"/>
    </location>
</feature>
<proteinExistence type="predicted"/>